<organism evidence="3 4">
    <name type="scientific">Microtetraspora fusca</name>
    <dbReference type="NCBI Taxonomy" id="1997"/>
    <lineage>
        <taxon>Bacteria</taxon>
        <taxon>Bacillati</taxon>
        <taxon>Actinomycetota</taxon>
        <taxon>Actinomycetes</taxon>
        <taxon>Streptosporangiales</taxon>
        <taxon>Streptosporangiaceae</taxon>
        <taxon>Microtetraspora</taxon>
    </lineage>
</organism>
<reference evidence="3 4" key="1">
    <citation type="submission" date="2024-10" db="EMBL/GenBank/DDBJ databases">
        <title>The Natural Products Discovery Center: Release of the First 8490 Sequenced Strains for Exploring Actinobacteria Biosynthetic Diversity.</title>
        <authorList>
            <person name="Kalkreuter E."/>
            <person name="Kautsar S.A."/>
            <person name="Yang D."/>
            <person name="Bader C.D."/>
            <person name="Teijaro C.N."/>
            <person name="Fluegel L."/>
            <person name="Davis C.M."/>
            <person name="Simpson J.R."/>
            <person name="Lauterbach L."/>
            <person name="Steele A.D."/>
            <person name="Gui C."/>
            <person name="Meng S."/>
            <person name="Li G."/>
            <person name="Viehrig K."/>
            <person name="Ye F."/>
            <person name="Su P."/>
            <person name="Kiefer A.F."/>
            <person name="Nichols A."/>
            <person name="Cepeda A.J."/>
            <person name="Yan W."/>
            <person name="Fan B."/>
            <person name="Jiang Y."/>
            <person name="Adhikari A."/>
            <person name="Zheng C.-J."/>
            <person name="Schuster L."/>
            <person name="Cowan T.M."/>
            <person name="Smanski M.J."/>
            <person name="Chevrette M.G."/>
            <person name="De Carvalho L.P.S."/>
            <person name="Shen B."/>
        </authorList>
    </citation>
    <scope>NUCLEOTIDE SEQUENCE [LARGE SCALE GENOMIC DNA]</scope>
    <source>
        <strain evidence="3 4">NPDC001281</strain>
    </source>
</reference>
<dbReference type="NCBIfam" id="TIGR00236">
    <property type="entry name" value="wecB"/>
    <property type="match status" value="1"/>
</dbReference>
<keyword evidence="4" id="KW-1185">Reference proteome</keyword>
<evidence type="ECO:0000313" key="3">
    <source>
        <dbReference type="EMBL" id="MFF4777601.1"/>
    </source>
</evidence>
<protein>
    <submittedName>
        <fullName evidence="3">Non-hydrolyzing UDP-N-acetylglucosamine 2-epimerase</fullName>
        <ecNumber evidence="3">5.1.3.14</ecNumber>
    </submittedName>
</protein>
<gene>
    <name evidence="3" type="primary">wecB</name>
    <name evidence="3" type="ORF">ACFY05_32560</name>
</gene>
<evidence type="ECO:0000259" key="2">
    <source>
        <dbReference type="Pfam" id="PF02350"/>
    </source>
</evidence>
<dbReference type="EMBL" id="JBIAXI010000024">
    <property type="protein sequence ID" value="MFF4777601.1"/>
    <property type="molecule type" value="Genomic_DNA"/>
</dbReference>
<proteinExistence type="inferred from homology"/>
<dbReference type="InterPro" id="IPR029767">
    <property type="entry name" value="WecB-like"/>
</dbReference>
<sequence>MSSAPDRSIAIVLGTRPEEIKLSVLIALLGDQARVIHTGQHYSPDLTSHHRPHLQLQVGGRHRGVQIGTATAQLTEAWQADPPAVVIVQGDTNAALAGALAANAIEVPLIHVEAGLRSHDRAMPEEHNRIVIDHLADLCCAATEQHVTNLWAEGIPDSRIVLTGNPIVEAVRLAERDHAAAQQVTAPLAGQPYVLCTLHRPENVDQADRLRRVLASLAELDLPVVLAIHPRTRQRVCDFGLGHLLYGLHVVQPLSYSTFLAVAERAALLISDSGGIQEEASVLGVRLLVLRRSTERPEALGEDCKLVPHPEQLGDLAREMIARSGRPFTGSSPFGDGRASVRIADLSEMVATGALDEYTSVRSMATTSGG</sequence>
<evidence type="ECO:0000256" key="1">
    <source>
        <dbReference type="RuleBase" id="RU003513"/>
    </source>
</evidence>
<dbReference type="PANTHER" id="PTHR43174">
    <property type="entry name" value="UDP-N-ACETYLGLUCOSAMINE 2-EPIMERASE"/>
    <property type="match status" value="1"/>
</dbReference>
<dbReference type="CDD" id="cd03786">
    <property type="entry name" value="GTB_UDP-GlcNAc_2-Epimerase"/>
    <property type="match status" value="1"/>
</dbReference>
<dbReference type="PANTHER" id="PTHR43174:SF1">
    <property type="entry name" value="UDP-N-ACETYLGLUCOSAMINE 2-EPIMERASE"/>
    <property type="match status" value="1"/>
</dbReference>
<dbReference type="Pfam" id="PF02350">
    <property type="entry name" value="Epimerase_2"/>
    <property type="match status" value="1"/>
</dbReference>
<accession>A0ABW6VE18</accession>
<dbReference type="SUPFAM" id="SSF53756">
    <property type="entry name" value="UDP-Glycosyltransferase/glycogen phosphorylase"/>
    <property type="match status" value="1"/>
</dbReference>
<name>A0ABW6VE18_MICFU</name>
<keyword evidence="1 3" id="KW-0413">Isomerase</keyword>
<dbReference type="GO" id="GO:0008761">
    <property type="term" value="F:UDP-N-acetylglucosamine 2-epimerase activity"/>
    <property type="evidence" value="ECO:0007669"/>
    <property type="project" value="UniProtKB-EC"/>
</dbReference>
<dbReference type="InterPro" id="IPR003331">
    <property type="entry name" value="UDP_GlcNAc_Epimerase_2_dom"/>
</dbReference>
<feature type="domain" description="UDP-N-acetylglucosamine 2-epimerase" evidence="2">
    <location>
        <begin position="32"/>
        <end position="346"/>
    </location>
</feature>
<evidence type="ECO:0000313" key="4">
    <source>
        <dbReference type="Proteomes" id="UP001602119"/>
    </source>
</evidence>
<dbReference type="RefSeq" id="WP_387346098.1">
    <property type="nucleotide sequence ID" value="NZ_JBIAXI010000024.1"/>
</dbReference>
<dbReference type="EC" id="5.1.3.14" evidence="3"/>
<dbReference type="Proteomes" id="UP001602119">
    <property type="component" value="Unassembled WGS sequence"/>
</dbReference>
<comment type="similarity">
    <text evidence="1">Belongs to the UDP-N-acetylglucosamine 2-epimerase family.</text>
</comment>
<comment type="caution">
    <text evidence="3">The sequence shown here is derived from an EMBL/GenBank/DDBJ whole genome shotgun (WGS) entry which is preliminary data.</text>
</comment>
<dbReference type="Gene3D" id="3.40.50.2000">
    <property type="entry name" value="Glycogen Phosphorylase B"/>
    <property type="match status" value="2"/>
</dbReference>